<protein>
    <submittedName>
        <fullName evidence="2">Peptidase C60</fullName>
    </submittedName>
</protein>
<dbReference type="InterPro" id="IPR042001">
    <property type="entry name" value="Sortase_F"/>
</dbReference>
<proteinExistence type="predicted"/>
<sequence length="192" mass="20249">MDARQYRSTGTGALLAVALGVAFALAHGGPGGTAPVEALERSAPVRLTIDAIGVDAPLTELGLNPDGTLEDPPLEEDHLAGWYALGASPGERGPAVITGHLDTRDGPAVFARLAELRRGDTVRVLRADGSRPVFVVERVEQVAKEDFPTERVYGPLDRPELRLVTCAGEFDEAADSYTAATVVYARMVESAA</sequence>
<dbReference type="RefSeq" id="WP_068752941.1">
    <property type="nucleotide sequence ID" value="NZ_KQ950180.1"/>
</dbReference>
<organism evidence="2 3">
    <name type="scientific">Thermobifida cellulosilytica TB100</name>
    <dbReference type="NCBI Taxonomy" id="665004"/>
    <lineage>
        <taxon>Bacteria</taxon>
        <taxon>Bacillati</taxon>
        <taxon>Actinomycetota</taxon>
        <taxon>Actinomycetes</taxon>
        <taxon>Streptosporangiales</taxon>
        <taxon>Nocardiopsidaceae</taxon>
        <taxon>Thermobifida</taxon>
    </lineage>
</organism>
<evidence type="ECO:0000313" key="2">
    <source>
        <dbReference type="EMBL" id="KUP95324.1"/>
    </source>
</evidence>
<dbReference type="AlphaFoldDB" id="A0A147KDG8"/>
<keyword evidence="1" id="KW-0378">Hydrolase</keyword>
<dbReference type="EMBL" id="LGEM01000133">
    <property type="protein sequence ID" value="KUP95324.1"/>
    <property type="molecule type" value="Genomic_DNA"/>
</dbReference>
<accession>A0A147KDG8</accession>
<dbReference type="Proteomes" id="UP000074382">
    <property type="component" value="Unassembled WGS sequence"/>
</dbReference>
<dbReference type="NCBIfam" id="NF033748">
    <property type="entry name" value="class_F_sortase"/>
    <property type="match status" value="1"/>
</dbReference>
<keyword evidence="3" id="KW-1185">Reference proteome</keyword>
<dbReference type="InterPro" id="IPR005754">
    <property type="entry name" value="Sortase"/>
</dbReference>
<comment type="caution">
    <text evidence="2">The sequence shown here is derived from an EMBL/GenBank/DDBJ whole genome shotgun (WGS) entry which is preliminary data.</text>
</comment>
<dbReference type="SUPFAM" id="SSF63817">
    <property type="entry name" value="Sortase"/>
    <property type="match status" value="1"/>
</dbReference>
<dbReference type="OrthoDB" id="525039at2"/>
<dbReference type="STRING" id="665004.AC529_18300"/>
<evidence type="ECO:0000313" key="3">
    <source>
        <dbReference type="Proteomes" id="UP000074382"/>
    </source>
</evidence>
<dbReference type="InterPro" id="IPR023365">
    <property type="entry name" value="Sortase_dom-sf"/>
</dbReference>
<dbReference type="Gene3D" id="2.40.260.10">
    <property type="entry name" value="Sortase"/>
    <property type="match status" value="1"/>
</dbReference>
<gene>
    <name evidence="2" type="ORF">AC529_18300</name>
</gene>
<reference evidence="3" key="1">
    <citation type="journal article" date="2017" name="Acta Aliment.">
        <title>Plant polysaccharide degrading enzyme system of Thermpbifida cellulosilytica TB100 revealed by de novo genome project data.</title>
        <authorList>
            <person name="Toth A."/>
            <person name="Baka E."/>
            <person name="Luzics S."/>
            <person name="Bata-Vidacs I."/>
            <person name="Nagy I."/>
            <person name="Balint B."/>
            <person name="Herceg R."/>
            <person name="Olasz F."/>
            <person name="Wilk T."/>
            <person name="Nagy T."/>
            <person name="Kriszt B."/>
            <person name="Nagy I."/>
            <person name="Kukolya J."/>
        </authorList>
    </citation>
    <scope>NUCLEOTIDE SEQUENCE [LARGE SCALE GENOMIC DNA]</scope>
    <source>
        <strain evidence="3">TB100</strain>
    </source>
</reference>
<dbReference type="PATRIC" id="fig|665004.4.peg.83"/>
<dbReference type="Pfam" id="PF04203">
    <property type="entry name" value="Sortase"/>
    <property type="match status" value="1"/>
</dbReference>
<dbReference type="GO" id="GO:0016787">
    <property type="term" value="F:hydrolase activity"/>
    <property type="evidence" value="ECO:0007669"/>
    <property type="project" value="UniProtKB-KW"/>
</dbReference>
<name>A0A147KDG8_THECS</name>
<dbReference type="CDD" id="cd05829">
    <property type="entry name" value="Sortase_F"/>
    <property type="match status" value="1"/>
</dbReference>
<evidence type="ECO:0000256" key="1">
    <source>
        <dbReference type="ARBA" id="ARBA00022801"/>
    </source>
</evidence>